<dbReference type="EMBL" id="JAQQXT010000001">
    <property type="protein sequence ID" value="MDC8770126.1"/>
    <property type="molecule type" value="Genomic_DNA"/>
</dbReference>
<gene>
    <name evidence="1" type="ORF">PRZ03_00985</name>
</gene>
<keyword evidence="2" id="KW-1185">Reference proteome</keyword>
<name>A0ABT5K843_9BURK</name>
<accession>A0ABT5K843</accession>
<evidence type="ECO:0000313" key="1">
    <source>
        <dbReference type="EMBL" id="MDC8770126.1"/>
    </source>
</evidence>
<evidence type="ECO:0008006" key="3">
    <source>
        <dbReference type="Google" id="ProtNLM"/>
    </source>
</evidence>
<reference evidence="1 2" key="1">
    <citation type="submission" date="2022-10" db="EMBL/GenBank/DDBJ databases">
        <title>Paucibacter sp. hw1 Genome sequencing.</title>
        <authorList>
            <person name="Park S."/>
        </authorList>
    </citation>
    <scope>NUCLEOTIDE SEQUENCE [LARGE SCALE GENOMIC DNA]</scope>
    <source>
        <strain evidence="2">hw1</strain>
    </source>
</reference>
<evidence type="ECO:0000313" key="2">
    <source>
        <dbReference type="Proteomes" id="UP001221189"/>
    </source>
</evidence>
<comment type="caution">
    <text evidence="1">The sequence shown here is derived from an EMBL/GenBank/DDBJ whole genome shotgun (WGS) entry which is preliminary data.</text>
</comment>
<organism evidence="1 2">
    <name type="scientific">Roseateles albus</name>
    <dbReference type="NCBI Taxonomy" id="2987525"/>
    <lineage>
        <taxon>Bacteria</taxon>
        <taxon>Pseudomonadati</taxon>
        <taxon>Pseudomonadota</taxon>
        <taxon>Betaproteobacteria</taxon>
        <taxon>Burkholderiales</taxon>
        <taxon>Sphaerotilaceae</taxon>
        <taxon>Roseateles</taxon>
    </lineage>
</organism>
<proteinExistence type="predicted"/>
<protein>
    <recommendedName>
        <fullName evidence="3">PD-(D/E)XK endonuclease-like domain-containing protein</fullName>
    </recommendedName>
</protein>
<sequence>MISEHKFSSQFTSVWRDIMPMGDRYWRSQNLFLEKFTSPFGKQGEKEIRGTINELAFMVFCSLSKEAENPKFERALELALKFADTAASYTRRFTIEAPGINIKSSNKSLEEAATLALTQLRFFRSDFLVGTSFKVRPKFHGCGMIGDCEGDVLTEHTLFEVKAGDRTFRITDLRQLLIYSALEYSAGKLSFSKIGLLNPRTGDFWVRELDVVCRAVSGRRASDVFEAIIDSLTQPLTSR</sequence>
<dbReference type="RefSeq" id="WP_273598606.1">
    <property type="nucleotide sequence ID" value="NZ_JAQQXT010000001.1"/>
</dbReference>
<dbReference type="Proteomes" id="UP001221189">
    <property type="component" value="Unassembled WGS sequence"/>
</dbReference>